<reference evidence="7" key="1">
    <citation type="submission" date="2016-11" db="EMBL/GenBank/DDBJ databases">
        <authorList>
            <person name="Varghese N."/>
            <person name="Submissions S."/>
        </authorList>
    </citation>
    <scope>NUCLEOTIDE SEQUENCE [LARGE SCALE GENOMIC DNA]</scope>
    <source>
        <strain evidence="7">DSM 17957</strain>
    </source>
</reference>
<dbReference type="InterPro" id="IPR015421">
    <property type="entry name" value="PyrdxlP-dep_Trfase_major"/>
</dbReference>
<evidence type="ECO:0000256" key="4">
    <source>
        <dbReference type="RuleBase" id="RU000481"/>
    </source>
</evidence>
<dbReference type="EMBL" id="FQZV01000022">
    <property type="protein sequence ID" value="SHJ35800.1"/>
    <property type="molecule type" value="Genomic_DNA"/>
</dbReference>
<dbReference type="Gene3D" id="3.90.1150.10">
    <property type="entry name" value="Aspartate Aminotransferase, domain 1"/>
    <property type="match status" value="1"/>
</dbReference>
<dbReference type="GO" id="GO:0008483">
    <property type="term" value="F:transaminase activity"/>
    <property type="evidence" value="ECO:0007669"/>
    <property type="project" value="UniProtKB-KW"/>
</dbReference>
<dbReference type="NCBIfam" id="NF004937">
    <property type="entry name" value="PRK06290.1"/>
    <property type="match status" value="1"/>
</dbReference>
<dbReference type="InterPro" id="IPR050881">
    <property type="entry name" value="LL-DAP_aminotransferase"/>
</dbReference>
<gene>
    <name evidence="6" type="ORF">SAMN02745975_01898</name>
</gene>
<organism evidence="6 7">
    <name type="scientific">Geosporobacter subterraneus DSM 17957</name>
    <dbReference type="NCBI Taxonomy" id="1121919"/>
    <lineage>
        <taxon>Bacteria</taxon>
        <taxon>Bacillati</taxon>
        <taxon>Bacillota</taxon>
        <taxon>Clostridia</taxon>
        <taxon>Peptostreptococcales</taxon>
        <taxon>Thermotaleaceae</taxon>
        <taxon>Geosporobacter</taxon>
    </lineage>
</organism>
<dbReference type="InterPro" id="IPR015424">
    <property type="entry name" value="PyrdxlP-dep_Trfase"/>
</dbReference>
<dbReference type="RefSeq" id="WP_110941048.1">
    <property type="nucleotide sequence ID" value="NZ_FQZV01000022.1"/>
</dbReference>
<sequence length="410" mass="45869">MSFIQKNIAERLGGIGFEPSKKSYKFAKIKKMKAAVKAMYPHISIIDLGVGEPDLPADTSIVSTLYEEAGKSENRWYADNGIFPFQAAASQFLEKFFGVSDIDPHHEVLHGIGSKSILAMLPLCFINPGDITLTTVPGYPVMGTYTQHLGGSIYPLPLYRENHFYPDFSSIPLDILKRSKLLYINYPNNPTGQIATKAFYEEVVDFAFKNHIVVVSDASYGAIIFDEQKPLSFLSLPGAKEVGVEIHSLSKSFNMTGWRLAFLAGNPKIIEAYGFVKAHTDSGQFMAIQKAGICALKQPEIVRKNCERYSRRHSLLAEVLKEIGFDVEKPKATFYCYVPIPKGTKSGVSFKDAEEAAAYLLKNAFISTVPWDDAGAYLRLSVTYEAESEIEERKIMEELKRRLLRLELVF</sequence>
<dbReference type="PANTHER" id="PTHR42832:SF3">
    <property type="entry name" value="L-GLUTAMINE--4-(METHYLSULFANYL)-2-OXOBUTANOATE AMINOTRANSFERASE"/>
    <property type="match status" value="1"/>
</dbReference>
<comment type="similarity">
    <text evidence="4">Belongs to the class-I pyridoxal-phosphate-dependent aminotransferase family.</text>
</comment>
<dbReference type="SUPFAM" id="SSF53383">
    <property type="entry name" value="PLP-dependent transferases"/>
    <property type="match status" value="1"/>
</dbReference>
<dbReference type="PANTHER" id="PTHR42832">
    <property type="entry name" value="AMINO ACID AMINOTRANSFERASE"/>
    <property type="match status" value="1"/>
</dbReference>
<keyword evidence="7" id="KW-1185">Reference proteome</keyword>
<dbReference type="EC" id="2.6.1.-" evidence="4"/>
<dbReference type="Proteomes" id="UP000184536">
    <property type="component" value="Unassembled WGS sequence"/>
</dbReference>
<evidence type="ECO:0000256" key="3">
    <source>
        <dbReference type="ARBA" id="ARBA00022679"/>
    </source>
</evidence>
<comment type="cofactor">
    <cofactor evidence="1 4">
        <name>pyridoxal 5'-phosphate</name>
        <dbReference type="ChEBI" id="CHEBI:597326"/>
    </cofactor>
</comment>
<feature type="domain" description="Aminotransferase class I/classII large" evidence="5">
    <location>
        <begin position="45"/>
        <end position="382"/>
    </location>
</feature>
<keyword evidence="3 4" id="KW-0808">Transferase</keyword>
<proteinExistence type="inferred from homology"/>
<accession>A0A1M6IN12</accession>
<evidence type="ECO:0000313" key="7">
    <source>
        <dbReference type="Proteomes" id="UP000184536"/>
    </source>
</evidence>
<dbReference type="InterPro" id="IPR004838">
    <property type="entry name" value="NHTrfase_class1_PyrdxlP-BS"/>
</dbReference>
<evidence type="ECO:0000259" key="5">
    <source>
        <dbReference type="Pfam" id="PF00155"/>
    </source>
</evidence>
<dbReference type="Gene3D" id="3.40.640.10">
    <property type="entry name" value="Type I PLP-dependent aspartate aminotransferase-like (Major domain)"/>
    <property type="match status" value="1"/>
</dbReference>
<dbReference type="Pfam" id="PF00155">
    <property type="entry name" value="Aminotran_1_2"/>
    <property type="match status" value="1"/>
</dbReference>
<dbReference type="PROSITE" id="PS00105">
    <property type="entry name" value="AA_TRANSFER_CLASS_1"/>
    <property type="match status" value="1"/>
</dbReference>
<dbReference type="CDD" id="cd00609">
    <property type="entry name" value="AAT_like"/>
    <property type="match status" value="1"/>
</dbReference>
<name>A0A1M6IN12_9FIRM</name>
<dbReference type="GO" id="GO:0030170">
    <property type="term" value="F:pyridoxal phosphate binding"/>
    <property type="evidence" value="ECO:0007669"/>
    <property type="project" value="InterPro"/>
</dbReference>
<dbReference type="OrthoDB" id="9802328at2"/>
<keyword evidence="2 4" id="KW-0032">Aminotransferase</keyword>
<evidence type="ECO:0000256" key="1">
    <source>
        <dbReference type="ARBA" id="ARBA00001933"/>
    </source>
</evidence>
<evidence type="ECO:0000313" key="6">
    <source>
        <dbReference type="EMBL" id="SHJ35800.1"/>
    </source>
</evidence>
<dbReference type="AlphaFoldDB" id="A0A1M6IN12"/>
<dbReference type="STRING" id="1121919.SAMN02745975_01898"/>
<dbReference type="InterPro" id="IPR004839">
    <property type="entry name" value="Aminotransferase_I/II_large"/>
</dbReference>
<protein>
    <recommendedName>
        <fullName evidence="4">Aminotransferase</fullName>
        <ecNumber evidence="4">2.6.1.-</ecNumber>
    </recommendedName>
</protein>
<dbReference type="InterPro" id="IPR015422">
    <property type="entry name" value="PyrdxlP-dep_Trfase_small"/>
</dbReference>
<evidence type="ECO:0000256" key="2">
    <source>
        <dbReference type="ARBA" id="ARBA00022576"/>
    </source>
</evidence>